<dbReference type="SMART" id="SM00267">
    <property type="entry name" value="GGDEF"/>
    <property type="match status" value="1"/>
</dbReference>
<evidence type="ECO:0000313" key="4">
    <source>
        <dbReference type="EMBL" id="AHC13979.1"/>
    </source>
</evidence>
<dbReference type="Proteomes" id="UP000018680">
    <property type="component" value="Chromosome"/>
</dbReference>
<dbReference type="AlphaFoldDB" id="V5WEJ1"/>
<dbReference type="InterPro" id="IPR000160">
    <property type="entry name" value="GGDEF_dom"/>
</dbReference>
<dbReference type="InterPro" id="IPR029787">
    <property type="entry name" value="Nucleotide_cyclase"/>
</dbReference>
<feature type="domain" description="EAL" evidence="2">
    <location>
        <begin position="202"/>
        <end position="455"/>
    </location>
</feature>
<protein>
    <submittedName>
        <fullName evidence="4">Sensory box/GGDEF family protein</fullName>
    </submittedName>
</protein>
<dbReference type="Pfam" id="PF00563">
    <property type="entry name" value="EAL"/>
    <property type="match status" value="1"/>
</dbReference>
<sequence>MEFSNQKTCEEQLRKLRIELQLEQEHAQQLERLLNHDPDTGLPQRHVLVRRLMKMVRDSGETPFAYGIIRLDRRYQRIKYTRDRIKVLLYITAERIKSILGEGNVYQSDRSDEFLFVMENAESEQAITEIIEEVQTAISEKHNAPASDLSFGSNVGVAVYPWHAQKLEELEVNAEIALGIYERKREQGFLYTPELGERFHENEALVHQMHQSIQDGFNGFYVVYQPIIDTDKTVMGCEALMRWTVPGFGAIPPARFIPLAEENGYIRFLGKWVLYQALNQIRLWRETHGTDFFMSVNLSTVQLESPEILSDIETALTTLELPGEVLHLEITESSVMENPVEITSRLRAIRELGVKIMVDDFGTGYSNLNYLHQFPVDTLKIAKEFIDVYPADGGARELVRAIQGLAESFGFNTLAEGIERQEQFDALKTSGVHFIQGYIFSPPIDPAEFEEKYLM</sequence>
<dbReference type="SUPFAM" id="SSF55073">
    <property type="entry name" value="Nucleotide cyclase"/>
    <property type="match status" value="1"/>
</dbReference>
<dbReference type="eggNOG" id="COG5001">
    <property type="taxonomic scope" value="Bacteria"/>
</dbReference>
<dbReference type="STRING" id="1307761.L21SP2_0547"/>
<dbReference type="SMART" id="SM00052">
    <property type="entry name" value="EAL"/>
    <property type="match status" value="1"/>
</dbReference>
<keyword evidence="5" id="KW-1185">Reference proteome</keyword>
<evidence type="ECO:0000256" key="1">
    <source>
        <dbReference type="SAM" id="Coils"/>
    </source>
</evidence>
<dbReference type="PANTHER" id="PTHR33121:SF70">
    <property type="entry name" value="SIGNALING PROTEIN YKOW"/>
    <property type="match status" value="1"/>
</dbReference>
<dbReference type="RefSeq" id="WP_024266911.1">
    <property type="nucleotide sequence ID" value="NC_023035.1"/>
</dbReference>
<dbReference type="InterPro" id="IPR050706">
    <property type="entry name" value="Cyclic-di-GMP_PDE-like"/>
</dbReference>
<dbReference type="CDD" id="cd01948">
    <property type="entry name" value="EAL"/>
    <property type="match status" value="1"/>
</dbReference>
<dbReference type="InterPro" id="IPR035919">
    <property type="entry name" value="EAL_sf"/>
</dbReference>
<evidence type="ECO:0000259" key="2">
    <source>
        <dbReference type="PROSITE" id="PS50883"/>
    </source>
</evidence>
<dbReference type="Gene3D" id="3.30.70.270">
    <property type="match status" value="1"/>
</dbReference>
<feature type="domain" description="GGDEF" evidence="3">
    <location>
        <begin position="62"/>
        <end position="194"/>
    </location>
</feature>
<feature type="coiled-coil region" evidence="1">
    <location>
        <begin position="6"/>
        <end position="33"/>
    </location>
</feature>
<dbReference type="GO" id="GO:0071111">
    <property type="term" value="F:cyclic-guanylate-specific phosphodiesterase activity"/>
    <property type="evidence" value="ECO:0007669"/>
    <property type="project" value="InterPro"/>
</dbReference>
<dbReference type="InterPro" id="IPR001633">
    <property type="entry name" value="EAL_dom"/>
</dbReference>
<dbReference type="EMBL" id="CP006939">
    <property type="protein sequence ID" value="AHC13979.1"/>
    <property type="molecule type" value="Genomic_DNA"/>
</dbReference>
<dbReference type="Pfam" id="PF00990">
    <property type="entry name" value="GGDEF"/>
    <property type="match status" value="1"/>
</dbReference>
<dbReference type="SUPFAM" id="SSF141868">
    <property type="entry name" value="EAL domain-like"/>
    <property type="match status" value="1"/>
</dbReference>
<gene>
    <name evidence="4" type="ORF">L21SP2_0547</name>
</gene>
<dbReference type="PANTHER" id="PTHR33121">
    <property type="entry name" value="CYCLIC DI-GMP PHOSPHODIESTERASE PDEF"/>
    <property type="match status" value="1"/>
</dbReference>
<keyword evidence="1" id="KW-0175">Coiled coil</keyword>
<dbReference type="InterPro" id="IPR043128">
    <property type="entry name" value="Rev_trsase/Diguanyl_cyclase"/>
</dbReference>
<accession>V5WEJ1</accession>
<name>V5WEJ1_9SPIO</name>
<organism evidence="4 5">
    <name type="scientific">Salinispira pacifica</name>
    <dbReference type="NCBI Taxonomy" id="1307761"/>
    <lineage>
        <taxon>Bacteria</taxon>
        <taxon>Pseudomonadati</taxon>
        <taxon>Spirochaetota</taxon>
        <taxon>Spirochaetia</taxon>
        <taxon>Spirochaetales</taxon>
        <taxon>Spirochaetaceae</taxon>
        <taxon>Salinispira</taxon>
    </lineage>
</organism>
<dbReference type="Gene3D" id="3.20.20.450">
    <property type="entry name" value="EAL domain"/>
    <property type="match status" value="1"/>
</dbReference>
<evidence type="ECO:0000313" key="5">
    <source>
        <dbReference type="Proteomes" id="UP000018680"/>
    </source>
</evidence>
<dbReference type="HOGENOM" id="CLU_000445_70_50_12"/>
<dbReference type="PROSITE" id="PS50887">
    <property type="entry name" value="GGDEF"/>
    <property type="match status" value="1"/>
</dbReference>
<proteinExistence type="predicted"/>
<dbReference type="KEGG" id="slr:L21SP2_0547"/>
<dbReference type="OrthoDB" id="366324at2"/>
<dbReference type="PROSITE" id="PS50883">
    <property type="entry name" value="EAL"/>
    <property type="match status" value="1"/>
</dbReference>
<evidence type="ECO:0000259" key="3">
    <source>
        <dbReference type="PROSITE" id="PS50887"/>
    </source>
</evidence>
<reference evidence="4 5" key="1">
    <citation type="journal article" date="2015" name="Stand. Genomic Sci.">
        <title>Complete genome sequence and description of Salinispira pacifica gen. nov., sp. nov., a novel spirochaete isolated form a hypersaline microbial mat.</title>
        <authorList>
            <person name="Ben Hania W."/>
            <person name="Joseph M."/>
            <person name="Schumann P."/>
            <person name="Bunk B."/>
            <person name="Fiebig A."/>
            <person name="Sproer C."/>
            <person name="Klenk H.P."/>
            <person name="Fardeau M.L."/>
            <person name="Spring S."/>
        </authorList>
    </citation>
    <scope>NUCLEOTIDE SEQUENCE [LARGE SCALE GENOMIC DNA]</scope>
    <source>
        <strain evidence="4 5">L21-RPul-D2</strain>
    </source>
</reference>